<dbReference type="InterPro" id="IPR015424">
    <property type="entry name" value="PyrdxlP-dep_Trfase"/>
</dbReference>
<keyword evidence="6" id="KW-0663">Pyridoxal phosphate</keyword>
<dbReference type="Gene3D" id="3.90.1150.10">
    <property type="entry name" value="Aspartate Aminotransferase, domain 1"/>
    <property type="match status" value="1"/>
</dbReference>
<dbReference type="InterPro" id="IPR015421">
    <property type="entry name" value="PyrdxlP-dep_Trfase_major"/>
</dbReference>
<keyword evidence="5" id="KW-0808">Transferase</keyword>
<evidence type="ECO:0000256" key="2">
    <source>
        <dbReference type="ARBA" id="ARBA00007441"/>
    </source>
</evidence>
<dbReference type="GO" id="GO:0005829">
    <property type="term" value="C:cytosol"/>
    <property type="evidence" value="ECO:0007669"/>
    <property type="project" value="TreeGrafter"/>
</dbReference>
<comment type="caution">
    <text evidence="8">The sequence shown here is derived from an EMBL/GenBank/DDBJ whole genome shotgun (WGS) entry which is preliminary data.</text>
</comment>
<dbReference type="GO" id="GO:0030170">
    <property type="term" value="F:pyridoxal phosphate binding"/>
    <property type="evidence" value="ECO:0007669"/>
    <property type="project" value="InterPro"/>
</dbReference>
<dbReference type="OrthoDB" id="6752799at2759"/>
<dbReference type="Pfam" id="PF00155">
    <property type="entry name" value="Aminotran_1_2"/>
    <property type="match status" value="1"/>
</dbReference>
<proteinExistence type="inferred from homology"/>
<keyword evidence="4 8" id="KW-0032">Aminotransferase</keyword>
<evidence type="ECO:0000256" key="4">
    <source>
        <dbReference type="ARBA" id="ARBA00022576"/>
    </source>
</evidence>
<sequence length="409" mass="45620">MASSWFQQTQFIPPDTIFALTAQYVADHDPRKVNLGQGTYRDGAGQPWVLPAVNKAREALLTTGLNHEYLPILGLGGFRDATAQIVLGSELVRARKDQIATCQSLSGTGALHLAGLLMRACRSELPKLYIPSPTWSNHHQVFRSLGFPCESFRYYDPETKEIDLDSYYEMLQSAEPNSVVILHACAHNPTGCDPSKEQWREIARRMKERRLFPLFDAAYLGFNSGSLDEDAFAIRLFTGEMDMEVAVCVSFAKNMGLYGERTGCFLVTTHTEETATNTQSMLEMLQRAEVSNPPGFGAKIASQVLGSEELRQMWYADLVTMSGRIRAMRMTLYEHLVSFGAPGSWDHLIRQSGMFGFLGLSAEAVVQLREKYHIYMADNSRISIAGLNDNNVEFVARSIAQCLSDDQGQ</sequence>
<evidence type="ECO:0000256" key="6">
    <source>
        <dbReference type="ARBA" id="ARBA00022898"/>
    </source>
</evidence>
<feature type="domain" description="Aminotransferase class I/classII large" evidence="7">
    <location>
        <begin position="31"/>
        <end position="399"/>
    </location>
</feature>
<evidence type="ECO:0000256" key="5">
    <source>
        <dbReference type="ARBA" id="ARBA00022679"/>
    </source>
</evidence>
<dbReference type="EMBL" id="JAPQKO010000006">
    <property type="protein sequence ID" value="KAJ5156885.1"/>
    <property type="molecule type" value="Genomic_DNA"/>
</dbReference>
<evidence type="ECO:0000256" key="1">
    <source>
        <dbReference type="ARBA" id="ARBA00001933"/>
    </source>
</evidence>
<dbReference type="NCBIfam" id="NF006719">
    <property type="entry name" value="PRK09257.1"/>
    <property type="match status" value="1"/>
</dbReference>
<evidence type="ECO:0000256" key="3">
    <source>
        <dbReference type="ARBA" id="ARBA00011738"/>
    </source>
</evidence>
<accession>A0A9W9HVE2</accession>
<dbReference type="GO" id="GO:0006532">
    <property type="term" value="P:aspartate biosynthetic process"/>
    <property type="evidence" value="ECO:0007669"/>
    <property type="project" value="TreeGrafter"/>
</dbReference>
<dbReference type="AlphaFoldDB" id="A0A9W9HVE2"/>
<dbReference type="SUPFAM" id="SSF53383">
    <property type="entry name" value="PLP-dependent transferases"/>
    <property type="match status" value="1"/>
</dbReference>
<reference evidence="8" key="1">
    <citation type="submission" date="2022-11" db="EMBL/GenBank/DDBJ databases">
        <authorList>
            <person name="Petersen C."/>
        </authorList>
    </citation>
    <scope>NUCLEOTIDE SEQUENCE</scope>
    <source>
        <strain evidence="8">IBT 21917</strain>
    </source>
</reference>
<evidence type="ECO:0000259" key="7">
    <source>
        <dbReference type="Pfam" id="PF00155"/>
    </source>
</evidence>
<dbReference type="PRINTS" id="PR00799">
    <property type="entry name" value="TRANSAMINASE"/>
</dbReference>
<comment type="cofactor">
    <cofactor evidence="1">
        <name>pyridoxal 5'-phosphate</name>
        <dbReference type="ChEBI" id="CHEBI:597326"/>
    </cofactor>
</comment>
<evidence type="ECO:0000313" key="9">
    <source>
        <dbReference type="Proteomes" id="UP001146351"/>
    </source>
</evidence>
<dbReference type="FunFam" id="3.40.640.10:FF:000066">
    <property type="entry name" value="Aspartate aminotransferase"/>
    <property type="match status" value="1"/>
</dbReference>
<dbReference type="InterPro" id="IPR015422">
    <property type="entry name" value="PyrdxlP-dep_Trfase_small"/>
</dbReference>
<dbReference type="CDD" id="cd00609">
    <property type="entry name" value="AAT_like"/>
    <property type="match status" value="1"/>
</dbReference>
<comment type="similarity">
    <text evidence="2">Belongs to the class-I pyridoxal-phosphate-dependent aminotransferase family.</text>
</comment>
<reference evidence="8" key="2">
    <citation type="journal article" date="2023" name="IMA Fungus">
        <title>Comparative genomic study of the Penicillium genus elucidates a diverse pangenome and 15 lateral gene transfer events.</title>
        <authorList>
            <person name="Petersen C."/>
            <person name="Sorensen T."/>
            <person name="Nielsen M.R."/>
            <person name="Sondergaard T.E."/>
            <person name="Sorensen J.L."/>
            <person name="Fitzpatrick D.A."/>
            <person name="Frisvad J.C."/>
            <person name="Nielsen K.L."/>
        </authorList>
    </citation>
    <scope>NUCLEOTIDE SEQUENCE</scope>
    <source>
        <strain evidence="8">IBT 21917</strain>
    </source>
</reference>
<dbReference type="InterPro" id="IPR000796">
    <property type="entry name" value="Asp_trans"/>
</dbReference>
<dbReference type="InterPro" id="IPR004839">
    <property type="entry name" value="Aminotransferase_I/II_large"/>
</dbReference>
<organism evidence="8 9">
    <name type="scientific">Penicillium capsulatum</name>
    <dbReference type="NCBI Taxonomy" id="69766"/>
    <lineage>
        <taxon>Eukaryota</taxon>
        <taxon>Fungi</taxon>
        <taxon>Dikarya</taxon>
        <taxon>Ascomycota</taxon>
        <taxon>Pezizomycotina</taxon>
        <taxon>Eurotiomycetes</taxon>
        <taxon>Eurotiomycetidae</taxon>
        <taxon>Eurotiales</taxon>
        <taxon>Aspergillaceae</taxon>
        <taxon>Penicillium</taxon>
    </lineage>
</organism>
<dbReference type="PANTHER" id="PTHR11879:SF55">
    <property type="entry name" value="GLUTAMATE OXALOACETATE TRANSAMINASE 1, ISOFORM B"/>
    <property type="match status" value="1"/>
</dbReference>
<dbReference type="Proteomes" id="UP001146351">
    <property type="component" value="Unassembled WGS sequence"/>
</dbReference>
<dbReference type="GO" id="GO:0004069">
    <property type="term" value="F:L-aspartate:2-oxoglutarate aminotransferase activity"/>
    <property type="evidence" value="ECO:0007669"/>
    <property type="project" value="TreeGrafter"/>
</dbReference>
<keyword evidence="9" id="KW-1185">Reference proteome</keyword>
<gene>
    <name evidence="8" type="ORF">N7492_009688</name>
</gene>
<name>A0A9W9HVE2_9EURO</name>
<protein>
    <submittedName>
        <fullName evidence="8">Aminotransferase</fullName>
    </submittedName>
</protein>
<dbReference type="PANTHER" id="PTHR11879">
    <property type="entry name" value="ASPARTATE AMINOTRANSFERASE"/>
    <property type="match status" value="1"/>
</dbReference>
<evidence type="ECO:0000313" key="8">
    <source>
        <dbReference type="EMBL" id="KAJ5156885.1"/>
    </source>
</evidence>
<comment type="subunit">
    <text evidence="3">Homodimer.</text>
</comment>
<dbReference type="Gene3D" id="3.40.640.10">
    <property type="entry name" value="Type I PLP-dependent aspartate aminotransferase-like (Major domain)"/>
    <property type="match status" value="1"/>
</dbReference>